<dbReference type="GO" id="GO:0003677">
    <property type="term" value="F:DNA binding"/>
    <property type="evidence" value="ECO:0007669"/>
    <property type="project" value="InterPro"/>
</dbReference>
<dbReference type="EC" id="5.6.2.4" evidence="8"/>
<comment type="catalytic activity">
    <reaction evidence="7">
        <text>Couples ATP hydrolysis with the unwinding of duplex DNA by translocating in the 3'-5' direction.</text>
        <dbReference type="EC" id="5.6.2.4"/>
    </reaction>
</comment>
<dbReference type="SUPFAM" id="SSF52540">
    <property type="entry name" value="P-loop containing nucleoside triphosphate hydrolases"/>
    <property type="match status" value="1"/>
</dbReference>
<dbReference type="RefSeq" id="WP_118050155.1">
    <property type="nucleotide sequence ID" value="NZ_CABJFK010000002.1"/>
</dbReference>
<evidence type="ECO:0000313" key="14">
    <source>
        <dbReference type="Proteomes" id="UP000283745"/>
    </source>
</evidence>
<dbReference type="GO" id="GO:0043138">
    <property type="term" value="F:3'-5' DNA helicase activity"/>
    <property type="evidence" value="ECO:0007669"/>
    <property type="project" value="InterPro"/>
</dbReference>
<dbReference type="SMART" id="SM00956">
    <property type="entry name" value="RQC"/>
    <property type="match status" value="1"/>
</dbReference>
<dbReference type="InterPro" id="IPR013986">
    <property type="entry name" value="DExx_box_DNA_helicase_dom_sf"/>
</dbReference>
<keyword evidence="5 10" id="KW-0067">ATP-binding</keyword>
<dbReference type="PANTHER" id="PTHR11070">
    <property type="entry name" value="UVRD / RECB / PCRA DNA HELICASE FAMILY MEMBER"/>
    <property type="match status" value="1"/>
</dbReference>
<accession>A0A414JAB5</accession>
<dbReference type="Gene3D" id="1.10.10.160">
    <property type="match status" value="1"/>
</dbReference>
<feature type="region of interest" description="Disordered" evidence="11">
    <location>
        <begin position="977"/>
        <end position="997"/>
    </location>
</feature>
<proteinExistence type="inferred from homology"/>
<dbReference type="GO" id="GO:0005829">
    <property type="term" value="C:cytosol"/>
    <property type="evidence" value="ECO:0007669"/>
    <property type="project" value="TreeGrafter"/>
</dbReference>
<evidence type="ECO:0000256" key="7">
    <source>
        <dbReference type="ARBA" id="ARBA00034617"/>
    </source>
</evidence>
<dbReference type="EMBL" id="QSKF01000002">
    <property type="protein sequence ID" value="RHE41418.1"/>
    <property type="molecule type" value="Genomic_DNA"/>
</dbReference>
<protein>
    <recommendedName>
        <fullName evidence="8">DNA 3'-5' helicase</fullName>
        <ecNumber evidence="8">5.6.2.4</ecNumber>
    </recommendedName>
</protein>
<dbReference type="GO" id="GO:0005524">
    <property type="term" value="F:ATP binding"/>
    <property type="evidence" value="ECO:0007669"/>
    <property type="project" value="UniProtKB-UniRule"/>
</dbReference>
<evidence type="ECO:0000256" key="8">
    <source>
        <dbReference type="ARBA" id="ARBA00034808"/>
    </source>
</evidence>
<dbReference type="GO" id="GO:0016787">
    <property type="term" value="F:hydrolase activity"/>
    <property type="evidence" value="ECO:0007669"/>
    <property type="project" value="UniProtKB-UniRule"/>
</dbReference>
<dbReference type="Gene3D" id="3.40.50.300">
    <property type="entry name" value="P-loop containing nucleotide triphosphate hydrolases"/>
    <property type="match status" value="3"/>
</dbReference>
<dbReference type="SUPFAM" id="SSF46785">
    <property type="entry name" value="Winged helix' DNA-binding domain"/>
    <property type="match status" value="1"/>
</dbReference>
<dbReference type="InterPro" id="IPR018982">
    <property type="entry name" value="RQC_domain"/>
</dbReference>
<evidence type="ECO:0000256" key="3">
    <source>
        <dbReference type="ARBA" id="ARBA00022801"/>
    </source>
</evidence>
<evidence type="ECO:0000259" key="12">
    <source>
        <dbReference type="PROSITE" id="PS51198"/>
    </source>
</evidence>
<organism evidence="13 14">
    <name type="scientific">Blautia obeum</name>
    <dbReference type="NCBI Taxonomy" id="40520"/>
    <lineage>
        <taxon>Bacteria</taxon>
        <taxon>Bacillati</taxon>
        <taxon>Bacillota</taxon>
        <taxon>Clostridia</taxon>
        <taxon>Lachnospirales</taxon>
        <taxon>Lachnospiraceae</taxon>
        <taxon>Blautia</taxon>
    </lineage>
</organism>
<dbReference type="PROSITE" id="PS51198">
    <property type="entry name" value="UVRD_HELICASE_ATP_BIND"/>
    <property type="match status" value="1"/>
</dbReference>
<dbReference type="GO" id="GO:0000725">
    <property type="term" value="P:recombinational repair"/>
    <property type="evidence" value="ECO:0007669"/>
    <property type="project" value="TreeGrafter"/>
</dbReference>
<dbReference type="Proteomes" id="UP000283745">
    <property type="component" value="Unassembled WGS sequence"/>
</dbReference>
<dbReference type="InterPro" id="IPR000212">
    <property type="entry name" value="DNA_helicase_UvrD/REP"/>
</dbReference>
<feature type="binding site" evidence="10">
    <location>
        <begin position="155"/>
        <end position="162"/>
    </location>
    <ligand>
        <name>ATP</name>
        <dbReference type="ChEBI" id="CHEBI:30616"/>
    </ligand>
</feature>
<dbReference type="PANTHER" id="PTHR11070:SF63">
    <property type="entry name" value="DNA HELICASE IV"/>
    <property type="match status" value="1"/>
</dbReference>
<sequence>MKFFDAIFKKKKEAETTANTPVSKSKEAQSLKELEEFLQKLQESDHYIARSEYYEQVKKYAETVSFMRKMDEADMLVEFCSKNGLSPENVRELCTNYENIVSFVDNINENYLSRKKNEEKEYLDNILKDIDPDICLDENQREVILSDEDYGLVVAGAGAGKTTTVAAKVKYLVEKQHIDPSQILIISFTNKAVNELRERINKDLNIPCPIATFHSAGNAILHKNDPQNFNIVDSNKLFFCIQRYLKDKILRDPVMVKKLVLFFASYFDAPYEGDDINDFFNHVAHANYATMRSELEDFRTEVIDRKTRNKVTIQNEVVRSYQEVEIANFFYLNNIDYEYEPVYKYNIMLSRKPYTPDFIIRQNEQEIYIEHFGITEDGHNSLYTEEQLEMYKKAVNDKILFHKKHGTTLIYTFSSYKDGRSISAHLEEKLLQHGIELKRRSDEEVAKKLVSSEENRYIKRLIILVSNFIRNFKVNGYDEDDFAVLNQKTDNVRTKLFLEISQACYLEYKKWLIENHAVDFEDMINESARILNNVKEMKQKLDFKYLIVDEYQDISRQRFDLVKAFSEVTSAKVMAVGDDWQSIYAFSGSDITLFTKFEEKMGYARLMKIVHTYRNSQEVIDIAGNFIQKNTSQIRKALISPKHIENPVLIYTYDSTMKSPNANRRSGADYAIAYAVQTSLEQIINYAKKDGKNPYSLKVLLLGRFGFDGQRLTRTGMFEYINRGSKVKSVKHPQMNITFMTAHASKGLGYDEVIVINGRNETYGFPSKIEDDPVLSLVVKEDRSMQYAEERRLFYVAMTRTKNRVYFIAPEQNPSEFLLEIKKEYKNVSLCGNWSEEPIVLERKRCSVCGFPMQLRYKPAYGLRLYICTNEPEECSFMTNHIMGKKLGIMKCPDCQDGYLIVKFSENRQYFLGCTNYQNNGKGCNKTLSAKEYYKLMGYDVTELDLLPKKEIKKENAKPQQKTIEYVSHNEQHKNDNWEQKILDKNADSENSRKKHPKYKGHSLFEIIETIMNALVHISEKKYFGVSILTGVLRGSNAEKIKKNGLDKVKEYNALSYLTGEEVTRLIYWLIGRHYIIKTTGQYPVLHITNEGLKYAELFTPRIAGNLRKWLETEADRRLLDEQDI</sequence>
<keyword evidence="6" id="KW-0413">Isomerase</keyword>
<evidence type="ECO:0000313" key="13">
    <source>
        <dbReference type="EMBL" id="RHE41418.1"/>
    </source>
</evidence>
<feature type="compositionally biased region" description="Basic and acidic residues" evidence="11">
    <location>
        <begin position="977"/>
        <end position="992"/>
    </location>
</feature>
<keyword evidence="3 10" id="KW-0378">Hydrolase</keyword>
<dbReference type="Pfam" id="PF09382">
    <property type="entry name" value="RQC"/>
    <property type="match status" value="1"/>
</dbReference>
<dbReference type="Pfam" id="PF00580">
    <property type="entry name" value="UvrD-helicase"/>
    <property type="match status" value="2"/>
</dbReference>
<comment type="caution">
    <text evidence="13">The sequence shown here is derived from an EMBL/GenBank/DDBJ whole genome shotgun (WGS) entry which is preliminary data.</text>
</comment>
<comment type="similarity">
    <text evidence="1">Belongs to the helicase family. UvrD subfamily.</text>
</comment>
<dbReference type="InterPro" id="IPR036388">
    <property type="entry name" value="WH-like_DNA-bd_sf"/>
</dbReference>
<evidence type="ECO:0000256" key="5">
    <source>
        <dbReference type="ARBA" id="ARBA00022840"/>
    </source>
</evidence>
<comment type="catalytic activity">
    <reaction evidence="9">
        <text>ATP + H2O = ADP + phosphate + H(+)</text>
        <dbReference type="Rhea" id="RHEA:13065"/>
        <dbReference type="ChEBI" id="CHEBI:15377"/>
        <dbReference type="ChEBI" id="CHEBI:15378"/>
        <dbReference type="ChEBI" id="CHEBI:30616"/>
        <dbReference type="ChEBI" id="CHEBI:43474"/>
        <dbReference type="ChEBI" id="CHEBI:456216"/>
        <dbReference type="EC" id="5.6.2.4"/>
    </reaction>
</comment>
<dbReference type="InterPro" id="IPR036390">
    <property type="entry name" value="WH_DNA-bd_sf"/>
</dbReference>
<feature type="domain" description="UvrD-like helicase ATP-binding" evidence="12">
    <location>
        <begin position="134"/>
        <end position="616"/>
    </location>
</feature>
<keyword evidence="4 10" id="KW-0347">Helicase</keyword>
<dbReference type="AlphaFoldDB" id="A0A414JAB5"/>
<name>A0A414JAB5_9FIRM</name>
<reference evidence="13 14" key="1">
    <citation type="submission" date="2018-08" db="EMBL/GenBank/DDBJ databases">
        <title>A genome reference for cultivated species of the human gut microbiota.</title>
        <authorList>
            <person name="Zou Y."/>
            <person name="Xue W."/>
            <person name="Luo G."/>
        </authorList>
    </citation>
    <scope>NUCLEOTIDE SEQUENCE [LARGE SCALE GENOMIC DNA]</scope>
    <source>
        <strain evidence="13 14">AM28-23</strain>
    </source>
</reference>
<dbReference type="Gene3D" id="1.10.10.10">
    <property type="entry name" value="Winged helix-like DNA-binding domain superfamily/Winged helix DNA-binding domain"/>
    <property type="match status" value="1"/>
</dbReference>
<dbReference type="InterPro" id="IPR027417">
    <property type="entry name" value="P-loop_NTPase"/>
</dbReference>
<dbReference type="InterPro" id="IPR014017">
    <property type="entry name" value="DNA_helicase_UvrD-like_C"/>
</dbReference>
<evidence type="ECO:0000256" key="1">
    <source>
        <dbReference type="ARBA" id="ARBA00009922"/>
    </source>
</evidence>
<evidence type="ECO:0000256" key="2">
    <source>
        <dbReference type="ARBA" id="ARBA00022741"/>
    </source>
</evidence>
<keyword evidence="2 10" id="KW-0547">Nucleotide-binding</keyword>
<evidence type="ECO:0000256" key="11">
    <source>
        <dbReference type="SAM" id="MobiDB-lite"/>
    </source>
</evidence>
<evidence type="ECO:0000256" key="9">
    <source>
        <dbReference type="ARBA" id="ARBA00048988"/>
    </source>
</evidence>
<dbReference type="InterPro" id="IPR014016">
    <property type="entry name" value="UvrD-like_ATP-bd"/>
</dbReference>
<gene>
    <name evidence="13" type="ORF">DW740_03735</name>
</gene>
<evidence type="ECO:0000256" key="6">
    <source>
        <dbReference type="ARBA" id="ARBA00023235"/>
    </source>
</evidence>
<dbReference type="Pfam" id="PF13361">
    <property type="entry name" value="UvrD_C"/>
    <property type="match status" value="1"/>
</dbReference>
<dbReference type="GO" id="GO:0006260">
    <property type="term" value="P:DNA replication"/>
    <property type="evidence" value="ECO:0007669"/>
    <property type="project" value="InterPro"/>
</dbReference>
<evidence type="ECO:0000256" key="4">
    <source>
        <dbReference type="ARBA" id="ARBA00022806"/>
    </source>
</evidence>
<evidence type="ECO:0000256" key="10">
    <source>
        <dbReference type="PROSITE-ProRule" id="PRU00560"/>
    </source>
</evidence>